<evidence type="ECO:0000259" key="2">
    <source>
        <dbReference type="PROSITE" id="PS51864"/>
    </source>
</evidence>
<evidence type="ECO:0000313" key="3">
    <source>
        <dbReference type="EMBL" id="KXS99210.1"/>
    </source>
</evidence>
<dbReference type="InterPro" id="IPR024079">
    <property type="entry name" value="MetalloPept_cat_dom_sf"/>
</dbReference>
<comment type="caution">
    <text evidence="1">Lacks conserved residue(s) required for the propagation of feature annotation.</text>
</comment>
<gene>
    <name evidence="3" type="ORF">AC578_6901</name>
</gene>
<dbReference type="STRING" id="321146.A0A139H9X7"/>
<dbReference type="OrthoDB" id="291007at2759"/>
<reference evidence="3 4" key="1">
    <citation type="submission" date="2015-07" db="EMBL/GenBank/DDBJ databases">
        <title>Comparative genomics of the Sigatoka disease complex on banana suggests a link between parallel evolutionary changes in Pseudocercospora fijiensis and Pseudocercospora eumusae and increased virulence on the banana host.</title>
        <authorList>
            <person name="Chang T.-C."/>
            <person name="Salvucci A."/>
            <person name="Crous P.W."/>
            <person name="Stergiopoulos I."/>
        </authorList>
    </citation>
    <scope>NUCLEOTIDE SEQUENCE [LARGE SCALE GENOMIC DNA]</scope>
    <source>
        <strain evidence="3 4">CBS 114824</strain>
    </source>
</reference>
<protein>
    <recommendedName>
        <fullName evidence="2">Peptidase M12A domain-containing protein</fullName>
    </recommendedName>
</protein>
<sequence length="152" mass="16992">MAGHAIGFDHEQSRPDASQYLDFRCGNLRDYEETKRKIEEANNGDTIEDAKYGFSAEHFLPEVTSALGFAQWSKDFDDESIMLYGSYDGSKVDRPVLLRKRKGRASVPDLKMGGWAQAVSMGDVARVCQLYPDEQFNAEEANDSDPGWAPTS</sequence>
<evidence type="ECO:0000313" key="4">
    <source>
        <dbReference type="Proteomes" id="UP000070133"/>
    </source>
</evidence>
<dbReference type="Proteomes" id="UP000070133">
    <property type="component" value="Unassembled WGS sequence"/>
</dbReference>
<dbReference type="GO" id="GO:0004222">
    <property type="term" value="F:metalloendopeptidase activity"/>
    <property type="evidence" value="ECO:0007669"/>
    <property type="project" value="InterPro"/>
</dbReference>
<dbReference type="InterPro" id="IPR001506">
    <property type="entry name" value="Peptidase_M12A"/>
</dbReference>
<feature type="domain" description="Peptidase M12A" evidence="2">
    <location>
        <begin position="1"/>
        <end position="133"/>
    </location>
</feature>
<dbReference type="AlphaFoldDB" id="A0A139H9X7"/>
<dbReference type="EMBL" id="LFZN01000096">
    <property type="protein sequence ID" value="KXS99210.1"/>
    <property type="molecule type" value="Genomic_DNA"/>
</dbReference>
<organism evidence="3 4">
    <name type="scientific">Pseudocercospora eumusae</name>
    <dbReference type="NCBI Taxonomy" id="321146"/>
    <lineage>
        <taxon>Eukaryota</taxon>
        <taxon>Fungi</taxon>
        <taxon>Dikarya</taxon>
        <taxon>Ascomycota</taxon>
        <taxon>Pezizomycotina</taxon>
        <taxon>Dothideomycetes</taxon>
        <taxon>Dothideomycetidae</taxon>
        <taxon>Mycosphaerellales</taxon>
        <taxon>Mycosphaerellaceae</taxon>
        <taxon>Pseudocercospora</taxon>
    </lineage>
</organism>
<name>A0A139H9X7_9PEZI</name>
<evidence type="ECO:0000256" key="1">
    <source>
        <dbReference type="PROSITE-ProRule" id="PRU01211"/>
    </source>
</evidence>
<dbReference type="Gene3D" id="3.40.390.10">
    <property type="entry name" value="Collagenase (Catalytic Domain)"/>
    <property type="match status" value="1"/>
</dbReference>
<accession>A0A139H9X7</accession>
<dbReference type="PROSITE" id="PS51864">
    <property type="entry name" value="ASTACIN"/>
    <property type="match status" value="1"/>
</dbReference>
<proteinExistence type="predicted"/>
<dbReference type="GO" id="GO:0006508">
    <property type="term" value="P:proteolysis"/>
    <property type="evidence" value="ECO:0007669"/>
    <property type="project" value="InterPro"/>
</dbReference>
<keyword evidence="4" id="KW-1185">Reference proteome</keyword>
<comment type="caution">
    <text evidence="3">The sequence shown here is derived from an EMBL/GenBank/DDBJ whole genome shotgun (WGS) entry which is preliminary data.</text>
</comment>
<dbReference type="SUPFAM" id="SSF55486">
    <property type="entry name" value="Metalloproteases ('zincins'), catalytic domain"/>
    <property type="match status" value="1"/>
</dbReference>